<dbReference type="AlphaFoldDB" id="A0A839DQ82"/>
<evidence type="ECO:0000313" key="2">
    <source>
        <dbReference type="EMBL" id="MBA8823664.1"/>
    </source>
</evidence>
<feature type="compositionally biased region" description="Basic and acidic residues" evidence="1">
    <location>
        <begin position="1"/>
        <end position="19"/>
    </location>
</feature>
<sequence>MVIRSDEPGDAPGGREVRSRRVRPYALTGGRTRSRHQLLVETMISVPSYDAEFAETLLPESRSLYENARSPVSLAELSASLSIPLGVIRILVSDLAAEEAVFIHPTGHTYQYDHTILERILDGLNKLSA</sequence>
<gene>
    <name evidence="2" type="ORF">FHX42_000993</name>
</gene>
<keyword evidence="3" id="KW-1185">Reference proteome</keyword>
<name>A0A839DQ82_9PSEU</name>
<comment type="caution">
    <text evidence="2">The sequence shown here is derived from an EMBL/GenBank/DDBJ whole genome shotgun (WGS) entry which is preliminary data.</text>
</comment>
<reference evidence="2 3" key="1">
    <citation type="submission" date="2020-07" db="EMBL/GenBank/DDBJ databases">
        <title>Sequencing the genomes of 1000 actinobacteria strains.</title>
        <authorList>
            <person name="Klenk H.-P."/>
        </authorList>
    </citation>
    <scope>NUCLEOTIDE SEQUENCE [LARGE SCALE GENOMIC DNA]</scope>
    <source>
        <strain evidence="2 3">DSM 45975</strain>
    </source>
</reference>
<dbReference type="PANTHER" id="PTHR36221">
    <property type="entry name" value="DUF742 DOMAIN-CONTAINING PROTEIN"/>
    <property type="match status" value="1"/>
</dbReference>
<evidence type="ECO:0000313" key="3">
    <source>
        <dbReference type="Proteomes" id="UP000569329"/>
    </source>
</evidence>
<organism evidence="2 3">
    <name type="scientific">Halosaccharopolyspora lacisalsi</name>
    <dbReference type="NCBI Taxonomy" id="1000566"/>
    <lineage>
        <taxon>Bacteria</taxon>
        <taxon>Bacillati</taxon>
        <taxon>Actinomycetota</taxon>
        <taxon>Actinomycetes</taxon>
        <taxon>Pseudonocardiales</taxon>
        <taxon>Pseudonocardiaceae</taxon>
        <taxon>Halosaccharopolyspora</taxon>
    </lineage>
</organism>
<dbReference type="Proteomes" id="UP000569329">
    <property type="component" value="Unassembled WGS sequence"/>
</dbReference>
<dbReference type="Pfam" id="PF05331">
    <property type="entry name" value="DUF742"/>
    <property type="match status" value="1"/>
</dbReference>
<dbReference type="PANTHER" id="PTHR36221:SF1">
    <property type="entry name" value="DUF742 DOMAIN-CONTAINING PROTEIN"/>
    <property type="match status" value="1"/>
</dbReference>
<dbReference type="InterPro" id="IPR007995">
    <property type="entry name" value="DUF742"/>
</dbReference>
<feature type="region of interest" description="Disordered" evidence="1">
    <location>
        <begin position="1"/>
        <end position="29"/>
    </location>
</feature>
<proteinExistence type="predicted"/>
<dbReference type="EMBL" id="JACGWZ010000001">
    <property type="protein sequence ID" value="MBA8823664.1"/>
    <property type="molecule type" value="Genomic_DNA"/>
</dbReference>
<protein>
    <recommendedName>
        <fullName evidence="4">DUF742 domain-containing protein</fullName>
    </recommendedName>
</protein>
<dbReference type="RefSeq" id="WP_182542934.1">
    <property type="nucleotide sequence ID" value="NZ_JACGWZ010000001.1"/>
</dbReference>
<evidence type="ECO:0000256" key="1">
    <source>
        <dbReference type="SAM" id="MobiDB-lite"/>
    </source>
</evidence>
<accession>A0A839DQ82</accession>
<evidence type="ECO:0008006" key="4">
    <source>
        <dbReference type="Google" id="ProtNLM"/>
    </source>
</evidence>